<name>A0A848FY19_9RHOO</name>
<keyword evidence="4" id="KW-1185">Reference proteome</keyword>
<evidence type="ECO:0000313" key="3">
    <source>
        <dbReference type="EMBL" id="NML24788.1"/>
    </source>
</evidence>
<dbReference type="EMBL" id="JABBGA010000002">
    <property type="protein sequence ID" value="NML24788.1"/>
    <property type="molecule type" value="Genomic_DNA"/>
</dbReference>
<keyword evidence="1" id="KW-1133">Transmembrane helix</keyword>
<dbReference type="PANTHER" id="PTHR38104">
    <property type="match status" value="1"/>
</dbReference>
<dbReference type="InterPro" id="IPR052383">
    <property type="entry name" value="Anti-sigma-E_RseA-like"/>
</dbReference>
<keyword evidence="1" id="KW-0812">Transmembrane</keyword>
<evidence type="ECO:0000313" key="4">
    <source>
        <dbReference type="Proteomes" id="UP000580043"/>
    </source>
</evidence>
<sequence length="181" mass="19348">MKEKVSALLDGALDEMASARMLDTLRRDPALRRDWERYSLIGDVMRDEPVLSADFTSRLMAELEQEPTVLAPVRTESRNNWVRHLMPIAASVMGAAAVGWVAMMLNGGGATPAPSLAAVKAPVPAVAAVDPAVSARLASASAEPSEREYLIAHQAMAPSAAMPGVAYYVRSVSDTRMAGER</sequence>
<dbReference type="InterPro" id="IPR005572">
    <property type="entry name" value="Anti-sigma_E_RseA_N"/>
</dbReference>
<dbReference type="Gene3D" id="1.10.10.880">
    <property type="entry name" value="Anti sigma-E protein RseA, N-terminal domain"/>
    <property type="match status" value="1"/>
</dbReference>
<feature type="domain" description="Anti sigma-E protein RseA N-terminal" evidence="2">
    <location>
        <begin position="2"/>
        <end position="75"/>
    </location>
</feature>
<dbReference type="CDD" id="cd16328">
    <property type="entry name" value="RseA_N"/>
    <property type="match status" value="1"/>
</dbReference>
<dbReference type="PANTHER" id="PTHR38104:SF1">
    <property type="entry name" value="ANTI-SIGMA-E FACTOR RSEA"/>
    <property type="match status" value="1"/>
</dbReference>
<protein>
    <submittedName>
        <fullName evidence="3">Sigma-E factor negative regulatory protein</fullName>
    </submittedName>
</protein>
<organism evidence="3 4">
    <name type="scientific">Zoogloea dura</name>
    <dbReference type="NCBI Taxonomy" id="2728840"/>
    <lineage>
        <taxon>Bacteria</taxon>
        <taxon>Pseudomonadati</taxon>
        <taxon>Pseudomonadota</taxon>
        <taxon>Betaproteobacteria</taxon>
        <taxon>Rhodocyclales</taxon>
        <taxon>Zoogloeaceae</taxon>
        <taxon>Zoogloea</taxon>
    </lineage>
</organism>
<dbReference type="Pfam" id="PF03872">
    <property type="entry name" value="RseA_N"/>
    <property type="match status" value="1"/>
</dbReference>
<keyword evidence="1" id="KW-0472">Membrane</keyword>
<reference evidence="3 4" key="1">
    <citation type="submission" date="2020-04" db="EMBL/GenBank/DDBJ databases">
        <title>Zoogloea sp. G-4-1-14 isolated from soil.</title>
        <authorList>
            <person name="Dahal R.H."/>
        </authorList>
    </citation>
    <scope>NUCLEOTIDE SEQUENCE [LARGE SCALE GENOMIC DNA]</scope>
    <source>
        <strain evidence="3 4">G-4-1-14</strain>
    </source>
</reference>
<dbReference type="Proteomes" id="UP000580043">
    <property type="component" value="Unassembled WGS sequence"/>
</dbReference>
<gene>
    <name evidence="3" type="ORF">HHL15_03490</name>
</gene>
<dbReference type="GO" id="GO:0016989">
    <property type="term" value="F:sigma factor antagonist activity"/>
    <property type="evidence" value="ECO:0007669"/>
    <property type="project" value="InterPro"/>
</dbReference>
<proteinExistence type="predicted"/>
<accession>A0A848FY19</accession>
<comment type="caution">
    <text evidence="3">The sequence shown here is derived from an EMBL/GenBank/DDBJ whole genome shotgun (WGS) entry which is preliminary data.</text>
</comment>
<dbReference type="SUPFAM" id="SSF89069">
    <property type="entry name" value="N-terminal, cytoplasmic domain of anti-sigmaE factor RseA"/>
    <property type="match status" value="1"/>
</dbReference>
<evidence type="ECO:0000256" key="1">
    <source>
        <dbReference type="SAM" id="Phobius"/>
    </source>
</evidence>
<dbReference type="InterPro" id="IPR036147">
    <property type="entry name" value="Anti-sigma_E_RseA_N_sf"/>
</dbReference>
<feature type="transmembrane region" description="Helical" evidence="1">
    <location>
        <begin position="84"/>
        <end position="105"/>
    </location>
</feature>
<dbReference type="AlphaFoldDB" id="A0A848FY19"/>
<dbReference type="RefSeq" id="WP_169144436.1">
    <property type="nucleotide sequence ID" value="NZ_JABBGA010000002.1"/>
</dbReference>
<evidence type="ECO:0000259" key="2">
    <source>
        <dbReference type="Pfam" id="PF03872"/>
    </source>
</evidence>